<dbReference type="Proteomes" id="UP000278143">
    <property type="component" value="Unassembled WGS sequence"/>
</dbReference>
<dbReference type="AlphaFoldDB" id="A0A4P9Z1V7"/>
<reference evidence="2" key="1">
    <citation type="journal article" date="2018" name="Nat. Microbiol.">
        <title>Leveraging single-cell genomics to expand the fungal tree of life.</title>
        <authorList>
            <person name="Ahrendt S.R."/>
            <person name="Quandt C.A."/>
            <person name="Ciobanu D."/>
            <person name="Clum A."/>
            <person name="Salamov A."/>
            <person name="Andreopoulos B."/>
            <person name="Cheng J.F."/>
            <person name="Woyke T."/>
            <person name="Pelin A."/>
            <person name="Henrissat B."/>
            <person name="Reynolds N.K."/>
            <person name="Benny G.L."/>
            <person name="Smith M.E."/>
            <person name="James T.Y."/>
            <person name="Grigoriev I.V."/>
        </authorList>
    </citation>
    <scope>NUCLEOTIDE SEQUENCE [LARGE SCALE GENOMIC DNA]</scope>
    <source>
        <strain evidence="2">Benny S71-1</strain>
    </source>
</reference>
<accession>A0A4P9Z1V7</accession>
<name>A0A4P9Z1V7_9FUNG</name>
<proteinExistence type="predicted"/>
<sequence length="207" mass="23756">MLNVRTLRAKQSLSVPTSANGYGTISSRPLTQDMMLVWRMPPPALDEALAKKRNPHREDDDHSRWLRSLPSFAESTKGSFFIHKKDTEELCYSDIFTGQLCDVSVTKQRLIFMDDQHLRMIDLATKSTLLDTNLAPDLVHVGFVLTRYWVAQHPNGGFYAMDLCNPDHFSEIPCQHRAWKQDAVANSNSIVKVVDNEILFWHMNRII</sequence>
<organism evidence="1 2">
    <name type="scientific">Syncephalis pseudoplumigaleata</name>
    <dbReference type="NCBI Taxonomy" id="1712513"/>
    <lineage>
        <taxon>Eukaryota</taxon>
        <taxon>Fungi</taxon>
        <taxon>Fungi incertae sedis</taxon>
        <taxon>Zoopagomycota</taxon>
        <taxon>Zoopagomycotina</taxon>
        <taxon>Zoopagomycetes</taxon>
        <taxon>Zoopagales</taxon>
        <taxon>Piptocephalidaceae</taxon>
        <taxon>Syncephalis</taxon>
    </lineage>
</organism>
<keyword evidence="2" id="KW-1185">Reference proteome</keyword>
<evidence type="ECO:0000313" key="1">
    <source>
        <dbReference type="EMBL" id="RKP26335.1"/>
    </source>
</evidence>
<gene>
    <name evidence="1" type="ORF">SYNPS1DRAFT_21885</name>
</gene>
<evidence type="ECO:0000313" key="2">
    <source>
        <dbReference type="Proteomes" id="UP000278143"/>
    </source>
</evidence>
<dbReference type="EMBL" id="KZ989451">
    <property type="protein sequence ID" value="RKP26335.1"/>
    <property type="molecule type" value="Genomic_DNA"/>
</dbReference>
<dbReference type="OrthoDB" id="10534059at2759"/>
<protein>
    <submittedName>
        <fullName evidence="1">Uncharacterized protein</fullName>
    </submittedName>
</protein>